<keyword evidence="1" id="KW-0812">Transmembrane</keyword>
<proteinExistence type="predicted"/>
<reference evidence="2" key="2">
    <citation type="submission" date="2021-09" db="EMBL/GenBank/DDBJ databases">
        <authorList>
            <person name="Gilroy R."/>
        </authorList>
    </citation>
    <scope>NUCLEOTIDE SEQUENCE</scope>
    <source>
        <strain evidence="2">ChiSjej5B23-16112</strain>
    </source>
</reference>
<feature type="transmembrane region" description="Helical" evidence="1">
    <location>
        <begin position="59"/>
        <end position="77"/>
    </location>
</feature>
<dbReference type="Proteomes" id="UP000769156">
    <property type="component" value="Unassembled WGS sequence"/>
</dbReference>
<evidence type="ECO:0000256" key="1">
    <source>
        <dbReference type="SAM" id="Phobius"/>
    </source>
</evidence>
<organism evidence="2 3">
    <name type="scientific">Lachnoclostridium phocaeense</name>
    <dbReference type="NCBI Taxonomy" id="1871021"/>
    <lineage>
        <taxon>Bacteria</taxon>
        <taxon>Bacillati</taxon>
        <taxon>Bacillota</taxon>
        <taxon>Clostridia</taxon>
        <taxon>Lachnospirales</taxon>
        <taxon>Lachnospiraceae</taxon>
    </lineage>
</organism>
<feature type="transmembrane region" description="Helical" evidence="1">
    <location>
        <begin position="119"/>
        <end position="142"/>
    </location>
</feature>
<evidence type="ECO:0000313" key="3">
    <source>
        <dbReference type="Proteomes" id="UP000769156"/>
    </source>
</evidence>
<evidence type="ECO:0000313" key="2">
    <source>
        <dbReference type="EMBL" id="HJF94540.1"/>
    </source>
</evidence>
<sequence>MRYAEWGILLVISGLGIALANFIGFDVGFMESLPGILILLGISAAAVVLSKLVPLRLPIVAYCSIIGLLAASPLCPAREFVIASANSINFTAPLTLVGAYAGISIGDQIKSFVKQGWKMIIVGVLVMTGTFLGSACIAQLVLSLTNAI</sequence>
<accession>A0A921LE13</accession>
<feature type="transmembrane region" description="Helical" evidence="1">
    <location>
        <begin position="6"/>
        <end position="24"/>
    </location>
</feature>
<protein>
    <recommendedName>
        <fullName evidence="4">DUF340 domain-containing protein</fullName>
    </recommendedName>
</protein>
<feature type="transmembrane region" description="Helical" evidence="1">
    <location>
        <begin position="36"/>
        <end position="53"/>
    </location>
</feature>
<gene>
    <name evidence="2" type="ORF">K8V82_07090</name>
</gene>
<dbReference type="EMBL" id="DYVY01000111">
    <property type="protein sequence ID" value="HJF94540.1"/>
    <property type="molecule type" value="Genomic_DNA"/>
</dbReference>
<dbReference type="AlphaFoldDB" id="A0A921LE13"/>
<evidence type="ECO:0008006" key="4">
    <source>
        <dbReference type="Google" id="ProtNLM"/>
    </source>
</evidence>
<keyword evidence="1" id="KW-1133">Transmembrane helix</keyword>
<comment type="caution">
    <text evidence="2">The sequence shown here is derived from an EMBL/GenBank/DDBJ whole genome shotgun (WGS) entry which is preliminary data.</text>
</comment>
<reference evidence="2" key="1">
    <citation type="journal article" date="2021" name="PeerJ">
        <title>Extensive microbial diversity within the chicken gut microbiome revealed by metagenomics and culture.</title>
        <authorList>
            <person name="Gilroy R."/>
            <person name="Ravi A."/>
            <person name="Getino M."/>
            <person name="Pursley I."/>
            <person name="Horton D.L."/>
            <person name="Alikhan N.F."/>
            <person name="Baker D."/>
            <person name="Gharbi K."/>
            <person name="Hall N."/>
            <person name="Watson M."/>
            <person name="Adriaenssens E.M."/>
            <person name="Foster-Nyarko E."/>
            <person name="Jarju S."/>
            <person name="Secka A."/>
            <person name="Antonio M."/>
            <person name="Oren A."/>
            <person name="Chaudhuri R.R."/>
            <person name="La Ragione R."/>
            <person name="Hildebrand F."/>
            <person name="Pallen M.J."/>
        </authorList>
    </citation>
    <scope>NUCLEOTIDE SEQUENCE</scope>
    <source>
        <strain evidence="2">ChiSjej5B23-16112</strain>
    </source>
</reference>
<keyword evidence="1" id="KW-0472">Membrane</keyword>
<name>A0A921LE13_9FIRM</name>